<proteinExistence type="predicted"/>
<organism evidence="4 5">
    <name type="scientific">Algibacter marinivivus</name>
    <dbReference type="NCBI Taxonomy" id="2100723"/>
    <lineage>
        <taxon>Bacteria</taxon>
        <taxon>Pseudomonadati</taxon>
        <taxon>Bacteroidota</taxon>
        <taxon>Flavobacteriia</taxon>
        <taxon>Flavobacteriales</taxon>
        <taxon>Flavobacteriaceae</taxon>
        <taxon>Algibacter</taxon>
    </lineage>
</organism>
<dbReference type="CDD" id="cd04301">
    <property type="entry name" value="NAT_SF"/>
    <property type="match status" value="1"/>
</dbReference>
<dbReference type="Gene3D" id="3.40.630.30">
    <property type="match status" value="1"/>
</dbReference>
<dbReference type="SUPFAM" id="SSF55729">
    <property type="entry name" value="Acyl-CoA N-acyltransferases (Nat)"/>
    <property type="match status" value="1"/>
</dbReference>
<reference evidence="4 5" key="2">
    <citation type="submission" date="2018-05" db="EMBL/GenBank/DDBJ databases">
        <title>Algibacter marinivivus sp. nov., isolated from sample around a algae.</title>
        <authorList>
            <person name="Zhong X."/>
        </authorList>
    </citation>
    <scope>NUCLEOTIDE SEQUENCE [LARGE SCALE GENOMIC DNA]</scope>
    <source>
        <strain evidence="4 5">ZY111</strain>
    </source>
</reference>
<name>A0A2U2X6X2_9FLAO</name>
<dbReference type="EMBL" id="QFRI01000001">
    <property type="protein sequence ID" value="PWH83538.1"/>
    <property type="molecule type" value="Genomic_DNA"/>
</dbReference>
<evidence type="ECO:0000259" key="3">
    <source>
        <dbReference type="PROSITE" id="PS51186"/>
    </source>
</evidence>
<dbReference type="Proteomes" id="UP000245375">
    <property type="component" value="Unassembled WGS sequence"/>
</dbReference>
<dbReference type="PANTHER" id="PTHR43072:SF23">
    <property type="entry name" value="UPF0039 PROTEIN C11D3.02C"/>
    <property type="match status" value="1"/>
</dbReference>
<accession>A0A2U2X6X2</accession>
<feature type="domain" description="N-acetyltransferase" evidence="3">
    <location>
        <begin position="3"/>
        <end position="158"/>
    </location>
</feature>
<keyword evidence="5" id="KW-1185">Reference proteome</keyword>
<dbReference type="PANTHER" id="PTHR43072">
    <property type="entry name" value="N-ACETYLTRANSFERASE"/>
    <property type="match status" value="1"/>
</dbReference>
<dbReference type="GO" id="GO:0016747">
    <property type="term" value="F:acyltransferase activity, transferring groups other than amino-acyl groups"/>
    <property type="evidence" value="ECO:0007669"/>
    <property type="project" value="InterPro"/>
</dbReference>
<dbReference type="InterPro" id="IPR016181">
    <property type="entry name" value="Acyl_CoA_acyltransferase"/>
</dbReference>
<dbReference type="RefSeq" id="WP_109351549.1">
    <property type="nucleotide sequence ID" value="NZ_QFRI01000001.1"/>
</dbReference>
<gene>
    <name evidence="4" type="ORF">DIS18_03005</name>
</gene>
<comment type="caution">
    <text evidence="4">The sequence shown here is derived from an EMBL/GenBank/DDBJ whole genome shotgun (WGS) entry which is preliminary data.</text>
</comment>
<evidence type="ECO:0000256" key="2">
    <source>
        <dbReference type="ARBA" id="ARBA00023315"/>
    </source>
</evidence>
<evidence type="ECO:0000313" key="5">
    <source>
        <dbReference type="Proteomes" id="UP000245375"/>
    </source>
</evidence>
<dbReference type="PROSITE" id="PS51186">
    <property type="entry name" value="GNAT"/>
    <property type="match status" value="1"/>
</dbReference>
<dbReference type="Pfam" id="PF00583">
    <property type="entry name" value="Acetyltransf_1"/>
    <property type="match status" value="1"/>
</dbReference>
<protein>
    <submittedName>
        <fullName evidence="4">GNAT family N-acetyltransferase</fullName>
    </submittedName>
</protein>
<keyword evidence="2" id="KW-0012">Acyltransferase</keyword>
<keyword evidence="1 4" id="KW-0808">Transferase</keyword>
<evidence type="ECO:0000256" key="1">
    <source>
        <dbReference type="ARBA" id="ARBA00022679"/>
    </source>
</evidence>
<dbReference type="InterPro" id="IPR000182">
    <property type="entry name" value="GNAT_dom"/>
</dbReference>
<dbReference type="OrthoDB" id="1450704at2"/>
<sequence length="158" mass="18580">MQPIVRKATLNDVPVLLKFEQDLIEAERPMDITIKKEQISYYDVSKFIKDDDSELFVAELNNEIVASGYAKIKDDRHYLKHDKQGYLGFMFVPERHRGNGYNKLIMDALLKWCKSKNIHEIRLDVYDENPSAIRAYEKVGFKKHLINMRLDIGDLDFK</sequence>
<dbReference type="AlphaFoldDB" id="A0A2U2X6X2"/>
<reference evidence="5" key="1">
    <citation type="submission" date="2018-05" db="EMBL/GenBank/DDBJ databases">
        <title>Algibacter marinivivus sp. nov., isolated from sample around a algae.</title>
        <authorList>
            <person name="Lu D."/>
        </authorList>
    </citation>
    <scope>NUCLEOTIDE SEQUENCE [LARGE SCALE GENOMIC DNA]</scope>
    <source>
        <strain evidence="5">ZY111</strain>
    </source>
</reference>
<reference evidence="5" key="3">
    <citation type="submission" date="2018-05" db="EMBL/GenBank/DDBJ databases">
        <authorList>
            <person name="Lu D."/>
        </authorList>
    </citation>
    <scope>NUCLEOTIDE SEQUENCE [LARGE SCALE GENOMIC DNA]</scope>
    <source>
        <strain evidence="5">ZY111</strain>
    </source>
</reference>
<evidence type="ECO:0000313" key="4">
    <source>
        <dbReference type="EMBL" id="PWH83538.1"/>
    </source>
</evidence>